<keyword evidence="5" id="KW-1185">Reference proteome</keyword>
<dbReference type="SUPFAM" id="SSF53448">
    <property type="entry name" value="Nucleotide-diphospho-sugar transferases"/>
    <property type="match status" value="1"/>
</dbReference>
<dbReference type="PANTHER" id="PTHR32385">
    <property type="entry name" value="MANNOSYL PHOSPHORYLINOSITOL CERAMIDE SYNTHASE"/>
    <property type="match status" value="1"/>
</dbReference>
<dbReference type="InterPro" id="IPR029044">
    <property type="entry name" value="Nucleotide-diphossugar_trans"/>
</dbReference>
<dbReference type="InterPro" id="IPR007577">
    <property type="entry name" value="GlycoTrfase_DXD_sugar-bd_CS"/>
</dbReference>
<organism evidence="3 5">
    <name type="scientific">Plasmodiophora brassicae</name>
    <name type="common">Clubroot disease agent</name>
    <dbReference type="NCBI Taxonomy" id="37360"/>
    <lineage>
        <taxon>Eukaryota</taxon>
        <taxon>Sar</taxon>
        <taxon>Rhizaria</taxon>
        <taxon>Endomyxa</taxon>
        <taxon>Phytomyxea</taxon>
        <taxon>Plasmodiophorida</taxon>
        <taxon>Plasmodiophoridae</taxon>
        <taxon>Plasmodiophora</taxon>
    </lineage>
</organism>
<dbReference type="AlphaFoldDB" id="A0A0G4J0J7"/>
<sequence>MKAFVKDRILSVLLSSPSSPCVGLQRMPLKHRRRARLVWSSIGKAIAAGALLVTGYYIAFVYTPRMPLADLPVGHTSDPYWADQQCRADPTCRANARTAYLRGQLDRNPPVKVPRIIHQYLDDADAVPAELYSRGERFPVASWMKTWVDHNPTWRYMFWSRLDAYAFVKSAFPDRSDRFQRLPAPTQRQFLRYAILFLVGGVVVDPDVECVAPIPDAFVDQYDAFVGLEHELHANVLLHKPNTISLSVMGSRPGHALWPMLMDGMLDSSGEPEQDIDEMMRDASVLTRLQTLGSAIEILPSSVFHPNVAAWALPDLLAACRDETRPDVAISSDACADLLRSAAGNDQRHPNAIAIQHHVRSWGRSLRSRYASIADVIPVSRLERPFDDDRQWRWASQ</sequence>
<name>A0A0G4J0J7_PLABS</name>
<dbReference type="InterPro" id="IPR051706">
    <property type="entry name" value="Glycosyltransferase_domain"/>
</dbReference>
<dbReference type="Pfam" id="PF04488">
    <property type="entry name" value="Gly_transf_sug"/>
    <property type="match status" value="1"/>
</dbReference>
<reference evidence="4 6" key="2">
    <citation type="submission" date="2018-03" db="EMBL/GenBank/DDBJ databases">
        <authorList>
            <person name="Fogelqvist J."/>
        </authorList>
    </citation>
    <scope>NUCLEOTIDE SEQUENCE [LARGE SCALE GENOMIC DNA]</scope>
</reference>
<dbReference type="GO" id="GO:0016020">
    <property type="term" value="C:membrane"/>
    <property type="evidence" value="ECO:0007669"/>
    <property type="project" value="GOC"/>
</dbReference>
<accession>A0A0G4J0J7</accession>
<protein>
    <submittedName>
        <fullName evidence="3">Uncharacterized protein</fullName>
    </submittedName>
</protein>
<reference evidence="3 5" key="1">
    <citation type="submission" date="2015-02" db="EMBL/GenBank/DDBJ databases">
        <authorList>
            <person name="Chooi Y.-H."/>
        </authorList>
    </citation>
    <scope>NUCLEOTIDE SEQUENCE [LARGE SCALE GENOMIC DNA]</scope>
    <source>
        <strain evidence="3">E3</strain>
    </source>
</reference>
<dbReference type="GO" id="GO:0000030">
    <property type="term" value="F:mannosyltransferase activity"/>
    <property type="evidence" value="ECO:0007669"/>
    <property type="project" value="TreeGrafter"/>
</dbReference>
<proteinExistence type="predicted"/>
<dbReference type="GO" id="GO:0051999">
    <property type="term" value="P:mannosyl-inositol phosphorylceramide biosynthetic process"/>
    <property type="evidence" value="ECO:0007669"/>
    <property type="project" value="TreeGrafter"/>
</dbReference>
<dbReference type="PANTHER" id="PTHR32385:SF23">
    <property type="entry name" value="NUCLEOTIDE-DIPHOSPHO-SUGAR TRANSFERASE"/>
    <property type="match status" value="1"/>
</dbReference>
<evidence type="ECO:0000256" key="2">
    <source>
        <dbReference type="SAM" id="Phobius"/>
    </source>
</evidence>
<dbReference type="Proteomes" id="UP000039324">
    <property type="component" value="Unassembled WGS sequence"/>
</dbReference>
<dbReference type="OrthoDB" id="3647at2759"/>
<dbReference type="EMBL" id="OVEO01000018">
    <property type="protein sequence ID" value="SPR01568.1"/>
    <property type="molecule type" value="Genomic_DNA"/>
</dbReference>
<keyword evidence="2" id="KW-0812">Transmembrane</keyword>
<keyword evidence="1" id="KW-0808">Transferase</keyword>
<dbReference type="EMBL" id="CDSF01000109">
    <property type="protein sequence ID" value="CEP01108.1"/>
    <property type="molecule type" value="Genomic_DNA"/>
</dbReference>
<keyword evidence="4" id="KW-0496">Mitochondrion</keyword>
<geneLocation type="mitochondrion" evidence="4"/>
<evidence type="ECO:0000313" key="4">
    <source>
        <dbReference type="EMBL" id="SPR01568.1"/>
    </source>
</evidence>
<evidence type="ECO:0000313" key="6">
    <source>
        <dbReference type="Proteomes" id="UP000290189"/>
    </source>
</evidence>
<gene>
    <name evidence="3" type="ORF">PBRA_008420</name>
    <name evidence="4" type="ORF">PLBR_LOCUS8783</name>
</gene>
<dbReference type="Gene3D" id="3.90.550.20">
    <property type="match status" value="1"/>
</dbReference>
<feature type="transmembrane region" description="Helical" evidence="2">
    <location>
        <begin position="37"/>
        <end position="59"/>
    </location>
</feature>
<evidence type="ECO:0000256" key="1">
    <source>
        <dbReference type="ARBA" id="ARBA00022679"/>
    </source>
</evidence>
<evidence type="ECO:0000313" key="3">
    <source>
        <dbReference type="EMBL" id="CEP01108.1"/>
    </source>
</evidence>
<evidence type="ECO:0000313" key="5">
    <source>
        <dbReference type="Proteomes" id="UP000039324"/>
    </source>
</evidence>
<keyword evidence="2" id="KW-1133">Transmembrane helix</keyword>
<dbReference type="Proteomes" id="UP000290189">
    <property type="component" value="Unassembled WGS sequence"/>
</dbReference>
<keyword evidence="2" id="KW-0472">Membrane</keyword>